<evidence type="ECO:0000313" key="4">
    <source>
        <dbReference type="EMBL" id="KAK7880025.1"/>
    </source>
</evidence>
<dbReference type="Proteomes" id="UP001460270">
    <property type="component" value="Unassembled WGS sequence"/>
</dbReference>
<keyword evidence="5" id="KW-1185">Reference proteome</keyword>
<keyword evidence="3" id="KW-0812">Transmembrane</keyword>
<protein>
    <submittedName>
        <fullName evidence="4">Uncharacterized protein</fullName>
    </submittedName>
</protein>
<feature type="compositionally biased region" description="Basic and acidic residues" evidence="2">
    <location>
        <begin position="91"/>
        <end position="108"/>
    </location>
</feature>
<comment type="caution">
    <text evidence="4">The sequence shown here is derived from an EMBL/GenBank/DDBJ whole genome shotgun (WGS) entry which is preliminary data.</text>
</comment>
<proteinExistence type="predicted"/>
<feature type="compositionally biased region" description="Low complexity" evidence="2">
    <location>
        <begin position="305"/>
        <end position="314"/>
    </location>
</feature>
<organism evidence="4 5">
    <name type="scientific">Mugilogobius chulae</name>
    <name type="common">yellowstripe goby</name>
    <dbReference type="NCBI Taxonomy" id="88201"/>
    <lineage>
        <taxon>Eukaryota</taxon>
        <taxon>Metazoa</taxon>
        <taxon>Chordata</taxon>
        <taxon>Craniata</taxon>
        <taxon>Vertebrata</taxon>
        <taxon>Euteleostomi</taxon>
        <taxon>Actinopterygii</taxon>
        <taxon>Neopterygii</taxon>
        <taxon>Teleostei</taxon>
        <taxon>Neoteleostei</taxon>
        <taxon>Acanthomorphata</taxon>
        <taxon>Gobiaria</taxon>
        <taxon>Gobiiformes</taxon>
        <taxon>Gobioidei</taxon>
        <taxon>Gobiidae</taxon>
        <taxon>Gobionellinae</taxon>
        <taxon>Mugilogobius</taxon>
    </lineage>
</organism>
<feature type="transmembrane region" description="Helical" evidence="3">
    <location>
        <begin position="184"/>
        <end position="204"/>
    </location>
</feature>
<evidence type="ECO:0000256" key="2">
    <source>
        <dbReference type="SAM" id="MobiDB-lite"/>
    </source>
</evidence>
<evidence type="ECO:0000313" key="5">
    <source>
        <dbReference type="Proteomes" id="UP001460270"/>
    </source>
</evidence>
<feature type="compositionally biased region" description="Basic and acidic residues" evidence="2">
    <location>
        <begin position="26"/>
        <end position="40"/>
    </location>
</feature>
<sequence length="391" mass="43852">MSVISDPAKPIETVDPSRQRTHRGKDHRDSRPIETVDPSRQRTHRGSGPIEAWTHRDRGPIEQWTHRGRGPIEAEDPSRQWTHRGRGPIETVDHRGRDPSRQWTHRDSGPIETVPIEAVGYCPSGPSGLSRVLKVFRFHMNHRTGSSVRFSVDLESMEESDLVSHVSCKNRPETVLTCVQPNCLIIVCLFVFVVCLFVVFSGRAPPPGAGVHRRLRPAGGALRFDAGAAIRSARQRRSDITAQEMSAVMDERDRNRVRVKRLEEQIQDLQFSKAELVTLQRERDLAVGERRRLEAELQELRANRRSPAPADDVTAPPPADDVTAPPPADDVTASSLPDDVTALQQRLAMMSQQKKSAEAELVQTNEKVRRLERLVEVLRKKVGTGSVRAIV</sequence>
<reference evidence="5" key="1">
    <citation type="submission" date="2024-04" db="EMBL/GenBank/DDBJ databases">
        <title>Salinicola lusitanus LLJ914,a marine bacterium isolated from the Okinawa Trough.</title>
        <authorList>
            <person name="Li J."/>
        </authorList>
    </citation>
    <scope>NUCLEOTIDE SEQUENCE [LARGE SCALE GENOMIC DNA]</scope>
</reference>
<dbReference type="InterPro" id="IPR026175">
    <property type="entry name" value="MIPOL1"/>
</dbReference>
<name>A0AAW0MNA2_9GOBI</name>
<evidence type="ECO:0000256" key="3">
    <source>
        <dbReference type="SAM" id="Phobius"/>
    </source>
</evidence>
<keyword evidence="1" id="KW-0175">Coiled coil</keyword>
<dbReference type="PANTHER" id="PTHR22089">
    <property type="entry name" value="MIRROR-IMAGE POLYDACTYLY GENE 1 PROTEIN"/>
    <property type="match status" value="1"/>
</dbReference>
<feature type="compositionally biased region" description="Pro residues" evidence="2">
    <location>
        <begin position="315"/>
        <end position="328"/>
    </location>
</feature>
<evidence type="ECO:0000256" key="1">
    <source>
        <dbReference type="SAM" id="Coils"/>
    </source>
</evidence>
<keyword evidence="3" id="KW-1133">Transmembrane helix</keyword>
<feature type="region of interest" description="Disordered" evidence="2">
    <location>
        <begin position="299"/>
        <end position="335"/>
    </location>
</feature>
<dbReference type="AlphaFoldDB" id="A0AAW0MNA2"/>
<dbReference type="PANTHER" id="PTHR22089:SF2">
    <property type="entry name" value="MIRROR-IMAGE POLYDACTYLY GENE 1 PROTEIN"/>
    <property type="match status" value="1"/>
</dbReference>
<feature type="region of interest" description="Disordered" evidence="2">
    <location>
        <begin position="1"/>
        <end position="108"/>
    </location>
</feature>
<gene>
    <name evidence="4" type="ORF">WMY93_033295</name>
</gene>
<feature type="coiled-coil region" evidence="1">
    <location>
        <begin position="340"/>
        <end position="381"/>
    </location>
</feature>
<dbReference type="EMBL" id="JBBPFD010000156">
    <property type="protein sequence ID" value="KAK7880025.1"/>
    <property type="molecule type" value="Genomic_DNA"/>
</dbReference>
<keyword evidence="3" id="KW-0472">Membrane</keyword>
<accession>A0AAW0MNA2</accession>